<gene>
    <name evidence="4" type="ORF">E2R66_03095</name>
</gene>
<organism evidence="4 5">
    <name type="scientific">Mucilaginibacter psychrotolerans</name>
    <dbReference type="NCBI Taxonomy" id="1524096"/>
    <lineage>
        <taxon>Bacteria</taxon>
        <taxon>Pseudomonadati</taxon>
        <taxon>Bacteroidota</taxon>
        <taxon>Sphingobacteriia</taxon>
        <taxon>Sphingobacteriales</taxon>
        <taxon>Sphingobacteriaceae</taxon>
        <taxon>Mucilaginibacter</taxon>
    </lineage>
</organism>
<name>A0A4Y8SN17_9SPHI</name>
<dbReference type="InterPro" id="IPR002901">
    <property type="entry name" value="MGlyc_endo_b_GlcNAc-like_dom"/>
</dbReference>
<evidence type="ECO:0000259" key="3">
    <source>
        <dbReference type="SMART" id="SM00047"/>
    </source>
</evidence>
<dbReference type="EMBL" id="SOZE01000002">
    <property type="protein sequence ID" value="TFF40252.1"/>
    <property type="molecule type" value="Genomic_DNA"/>
</dbReference>
<evidence type="ECO:0000313" key="4">
    <source>
        <dbReference type="EMBL" id="TFF40252.1"/>
    </source>
</evidence>
<dbReference type="OrthoDB" id="977752at2"/>
<evidence type="ECO:0000256" key="1">
    <source>
        <dbReference type="ARBA" id="ARBA00022801"/>
    </source>
</evidence>
<feature type="signal peptide" evidence="2">
    <location>
        <begin position="1"/>
        <end position="24"/>
    </location>
</feature>
<comment type="caution">
    <text evidence="4">The sequence shown here is derived from an EMBL/GenBank/DDBJ whole genome shotgun (WGS) entry which is preliminary data.</text>
</comment>
<sequence length="185" mass="20632">MKKLFTASLLLACAFIATTATVSAQTAPQSYIDKFKDNAIRIMHETGVPASIILGVAMHESASGKSNIAQNLNNQFGVKGGGTVVYYKHNKKVRTSYKRYDSVMESFQDFARIMTERKQFSHLADNLTQYDYAGWARGIQRSGYCSSRTWASQVMGIIKKYKLNDLDEKPVEAKTPAQLADNSQK</sequence>
<dbReference type="SMART" id="SM00047">
    <property type="entry name" value="LYZ2"/>
    <property type="match status" value="1"/>
</dbReference>
<feature type="chain" id="PRO_5021224777" evidence="2">
    <location>
        <begin position="25"/>
        <end position="185"/>
    </location>
</feature>
<dbReference type="Gene3D" id="1.10.530.10">
    <property type="match status" value="1"/>
</dbReference>
<feature type="domain" description="Mannosyl-glycoprotein endo-beta-N-acetylglucosamidase-like" evidence="3">
    <location>
        <begin position="21"/>
        <end position="167"/>
    </location>
</feature>
<evidence type="ECO:0000256" key="2">
    <source>
        <dbReference type="SAM" id="SignalP"/>
    </source>
</evidence>
<dbReference type="AlphaFoldDB" id="A0A4Y8SN17"/>
<proteinExistence type="predicted"/>
<keyword evidence="5" id="KW-1185">Reference proteome</keyword>
<dbReference type="GO" id="GO:0004040">
    <property type="term" value="F:amidase activity"/>
    <property type="evidence" value="ECO:0007669"/>
    <property type="project" value="InterPro"/>
</dbReference>
<dbReference type="PANTHER" id="PTHR33308:SF9">
    <property type="entry name" value="PEPTIDOGLYCAN HYDROLASE FLGJ"/>
    <property type="match status" value="1"/>
</dbReference>
<evidence type="ECO:0000313" key="5">
    <source>
        <dbReference type="Proteomes" id="UP000297540"/>
    </source>
</evidence>
<dbReference type="PANTHER" id="PTHR33308">
    <property type="entry name" value="PEPTIDOGLYCAN HYDROLASE FLGJ"/>
    <property type="match status" value="1"/>
</dbReference>
<reference evidence="4 5" key="1">
    <citation type="journal article" date="2017" name="Int. J. Syst. Evol. Microbiol.">
        <title>Mucilaginibacterpsychrotolerans sp. nov., isolated from peatlands.</title>
        <authorList>
            <person name="Deng Y."/>
            <person name="Shen L."/>
            <person name="Xu B."/>
            <person name="Liu Y."/>
            <person name="Gu Z."/>
            <person name="Liu H."/>
            <person name="Zhou Y."/>
        </authorList>
    </citation>
    <scope>NUCLEOTIDE SEQUENCE [LARGE SCALE GENOMIC DNA]</scope>
    <source>
        <strain evidence="4 5">NH7-4</strain>
    </source>
</reference>
<dbReference type="RefSeq" id="WP_133226469.1">
    <property type="nucleotide sequence ID" value="NZ_SOZE01000002.1"/>
</dbReference>
<keyword evidence="2" id="KW-0732">Signal</keyword>
<accession>A0A4Y8SN17</accession>
<dbReference type="Pfam" id="PF01832">
    <property type="entry name" value="Glucosaminidase"/>
    <property type="match status" value="1"/>
</dbReference>
<protein>
    <submittedName>
        <fullName evidence="4">Hemagglutinin</fullName>
    </submittedName>
</protein>
<dbReference type="Proteomes" id="UP000297540">
    <property type="component" value="Unassembled WGS sequence"/>
</dbReference>
<keyword evidence="1" id="KW-0378">Hydrolase</keyword>
<dbReference type="InterPro" id="IPR051056">
    <property type="entry name" value="Glycosyl_Hydrolase_73"/>
</dbReference>